<dbReference type="EMBL" id="NBNE01000149">
    <property type="protein sequence ID" value="OWZ22259.1"/>
    <property type="molecule type" value="Genomic_DNA"/>
</dbReference>
<comment type="caution">
    <text evidence="1">The sequence shown here is derived from an EMBL/GenBank/DDBJ whole genome shotgun (WGS) entry which is preliminary data.</text>
</comment>
<name>A0A225WZ01_9STRA</name>
<evidence type="ECO:0000313" key="1">
    <source>
        <dbReference type="EMBL" id="OWZ22259.1"/>
    </source>
</evidence>
<reference evidence="2" key="1">
    <citation type="submission" date="2017-03" db="EMBL/GenBank/DDBJ databases">
        <title>Phytopthora megakarya and P. palmivora, two closely related causual agents of cacao black pod achieved similar genome size and gene model numbers by different mechanisms.</title>
        <authorList>
            <person name="Ali S."/>
            <person name="Shao J."/>
            <person name="Larry D.J."/>
            <person name="Kronmiller B."/>
            <person name="Shen D."/>
            <person name="Strem M.D."/>
            <person name="Melnick R.L."/>
            <person name="Guiltinan M.J."/>
            <person name="Tyler B.M."/>
            <person name="Meinhardt L.W."/>
            <person name="Bailey B.A."/>
        </authorList>
    </citation>
    <scope>NUCLEOTIDE SEQUENCE [LARGE SCALE GENOMIC DNA]</scope>
    <source>
        <strain evidence="2">zdho120</strain>
    </source>
</reference>
<sequence length="135" mass="15079">MGNPSFNVGTAVLNIFGSRHHLLLPVHGEGESNRTCYNASCLLGDLDRASLMIAPSVTANRRFQAKQTKEDRLPQDKPASGRHRALIGKLLDINRHLEGRLSALEGMHNKTLQDTSQAKIINKRRDQLKLPKTYQ</sequence>
<evidence type="ECO:0000313" key="2">
    <source>
        <dbReference type="Proteomes" id="UP000198211"/>
    </source>
</evidence>
<organism evidence="1 2">
    <name type="scientific">Phytophthora megakarya</name>
    <dbReference type="NCBI Taxonomy" id="4795"/>
    <lineage>
        <taxon>Eukaryota</taxon>
        <taxon>Sar</taxon>
        <taxon>Stramenopiles</taxon>
        <taxon>Oomycota</taxon>
        <taxon>Peronosporomycetes</taxon>
        <taxon>Peronosporales</taxon>
        <taxon>Peronosporaceae</taxon>
        <taxon>Phytophthora</taxon>
    </lineage>
</organism>
<keyword evidence="2" id="KW-1185">Reference proteome</keyword>
<proteinExistence type="predicted"/>
<dbReference type="Proteomes" id="UP000198211">
    <property type="component" value="Unassembled WGS sequence"/>
</dbReference>
<accession>A0A225WZ01</accession>
<protein>
    <submittedName>
        <fullName evidence="1">Uncharacterized protein</fullName>
    </submittedName>
</protein>
<gene>
    <name evidence="1" type="ORF">PHMEG_0003048</name>
</gene>
<dbReference type="AlphaFoldDB" id="A0A225WZ01"/>